<organism evidence="2 3">
    <name type="scientific">Candida theae</name>
    <dbReference type="NCBI Taxonomy" id="1198502"/>
    <lineage>
        <taxon>Eukaryota</taxon>
        <taxon>Fungi</taxon>
        <taxon>Dikarya</taxon>
        <taxon>Ascomycota</taxon>
        <taxon>Saccharomycotina</taxon>
        <taxon>Pichiomycetes</taxon>
        <taxon>Debaryomycetaceae</taxon>
        <taxon>Candida/Lodderomyces clade</taxon>
        <taxon>Candida</taxon>
    </lineage>
</organism>
<evidence type="ECO:0008006" key="4">
    <source>
        <dbReference type="Google" id="ProtNLM"/>
    </source>
</evidence>
<dbReference type="EMBL" id="JAIHNG010000046">
    <property type="protein sequence ID" value="KAI5965115.1"/>
    <property type="molecule type" value="Genomic_DNA"/>
</dbReference>
<dbReference type="RefSeq" id="XP_051610682.1">
    <property type="nucleotide sequence ID" value="XM_051755426.1"/>
</dbReference>
<feature type="compositionally biased region" description="Polar residues" evidence="1">
    <location>
        <begin position="133"/>
        <end position="144"/>
    </location>
</feature>
<dbReference type="InterPro" id="IPR039683">
    <property type="entry name" value="Lsm12-like"/>
</dbReference>
<accession>A0AAD5G0H1</accession>
<comment type="caution">
    <text evidence="2">The sequence shown here is derived from an EMBL/GenBank/DDBJ whole genome shotgun (WGS) entry which is preliminary data.</text>
</comment>
<sequence length="275" mass="30930">MSIEYQNLRQALSLKLKVTTLLDQEIVGFIYTFSSSNEVLVLITSNQASDNHHSSSSSSPPPPAPPLPPSVNQTNTYRIINTSFIKSIQVLNPPQSKKTIPKPPKNVNPVMESINVKDLEEFLREQIQTYNASTVESASNSTNEVKSHKGSSKTHKSGPPAQQSHAQQTSPIPQQHPQQHQQQNQHQQHRHQHSQKSIAIQLHDKLSAWFGSDNVTYGNQKRTEIIIHNDIKLVKPFTNTQKNVQVLNKQTKHLPALTRALKQFWDSIDNEKKGG</sequence>
<reference evidence="2 3" key="1">
    <citation type="journal article" date="2022" name="DNA Res.">
        <title>Genome analysis of five recently described species of the CUG-Ser clade uncovers Candida theae as a new hybrid lineage with pathogenic potential in the Candida parapsilosis species complex.</title>
        <authorList>
            <person name="Mixao V."/>
            <person name="Del Olmo V."/>
            <person name="Hegedusova E."/>
            <person name="Saus E."/>
            <person name="Pryszcz L."/>
            <person name="Cillingova A."/>
            <person name="Nosek J."/>
            <person name="Gabaldon T."/>
        </authorList>
    </citation>
    <scope>NUCLEOTIDE SEQUENCE [LARGE SCALE GENOMIC DNA]</scope>
    <source>
        <strain evidence="2 3">CBS 12239</strain>
    </source>
</reference>
<proteinExistence type="predicted"/>
<feature type="compositionally biased region" description="Pro residues" evidence="1">
    <location>
        <begin position="59"/>
        <end position="69"/>
    </location>
</feature>
<evidence type="ECO:0000313" key="2">
    <source>
        <dbReference type="EMBL" id="KAI5965115.1"/>
    </source>
</evidence>
<protein>
    <recommendedName>
        <fullName evidence="4">LSM12 anticodon-binding domain-containing protein</fullName>
    </recommendedName>
</protein>
<evidence type="ECO:0000256" key="1">
    <source>
        <dbReference type="SAM" id="MobiDB-lite"/>
    </source>
</evidence>
<gene>
    <name evidence="2" type="ORF">KGF57_000908</name>
</gene>
<feature type="region of interest" description="Disordered" evidence="1">
    <location>
        <begin position="49"/>
        <end position="74"/>
    </location>
</feature>
<dbReference type="Proteomes" id="UP001204833">
    <property type="component" value="Unassembled WGS sequence"/>
</dbReference>
<dbReference type="PANTHER" id="PTHR13542">
    <property type="entry name" value="LSM12 HOMOLOG"/>
    <property type="match status" value="1"/>
</dbReference>
<keyword evidence="3" id="KW-1185">Reference proteome</keyword>
<dbReference type="AlphaFoldDB" id="A0AAD5G0H1"/>
<feature type="compositionally biased region" description="Low complexity" evidence="1">
    <location>
        <begin position="167"/>
        <end position="186"/>
    </location>
</feature>
<name>A0AAD5G0H1_9ASCO</name>
<feature type="region of interest" description="Disordered" evidence="1">
    <location>
        <begin position="133"/>
        <end position="197"/>
    </location>
</feature>
<dbReference type="GeneID" id="76148967"/>
<evidence type="ECO:0000313" key="3">
    <source>
        <dbReference type="Proteomes" id="UP001204833"/>
    </source>
</evidence>